<dbReference type="EMBL" id="JARK01000134">
    <property type="protein sequence ID" value="EYC42365.1"/>
    <property type="molecule type" value="Genomic_DNA"/>
</dbReference>
<protein>
    <submittedName>
        <fullName evidence="1">Uncharacterized protein</fullName>
    </submittedName>
</protein>
<evidence type="ECO:0000313" key="2">
    <source>
        <dbReference type="Proteomes" id="UP000024635"/>
    </source>
</evidence>
<organism evidence="1 2">
    <name type="scientific">Ancylostoma ceylanicum</name>
    <dbReference type="NCBI Taxonomy" id="53326"/>
    <lineage>
        <taxon>Eukaryota</taxon>
        <taxon>Metazoa</taxon>
        <taxon>Ecdysozoa</taxon>
        <taxon>Nematoda</taxon>
        <taxon>Chromadorea</taxon>
        <taxon>Rhabditida</taxon>
        <taxon>Rhabditina</taxon>
        <taxon>Rhabditomorpha</taxon>
        <taxon>Strongyloidea</taxon>
        <taxon>Ancylostomatidae</taxon>
        <taxon>Ancylostomatinae</taxon>
        <taxon>Ancylostoma</taxon>
    </lineage>
</organism>
<reference evidence="2" key="1">
    <citation type="journal article" date="2015" name="Nat. Genet.">
        <title>The genome and transcriptome of the zoonotic hookworm Ancylostoma ceylanicum identify infection-specific gene families.</title>
        <authorList>
            <person name="Schwarz E.M."/>
            <person name="Hu Y."/>
            <person name="Antoshechkin I."/>
            <person name="Miller M.M."/>
            <person name="Sternberg P.W."/>
            <person name="Aroian R.V."/>
        </authorList>
    </citation>
    <scope>NUCLEOTIDE SEQUENCE</scope>
    <source>
        <strain evidence="2">HY135</strain>
    </source>
</reference>
<gene>
    <name evidence="1" type="primary">Acey_s0534.g3071</name>
    <name evidence="1" type="ORF">Y032_0534g3071</name>
</gene>
<dbReference type="Proteomes" id="UP000024635">
    <property type="component" value="Unassembled WGS sequence"/>
</dbReference>
<comment type="caution">
    <text evidence="1">The sequence shown here is derived from an EMBL/GenBank/DDBJ whole genome shotgun (WGS) entry which is preliminary data.</text>
</comment>
<name>A0A016WRT0_9BILA</name>
<dbReference type="AlphaFoldDB" id="A0A016WRT0"/>
<accession>A0A016WRT0</accession>
<sequence>MEMKILLWMAGITRLDCIRNKFVLQRFGYPAITNKLREARLLWYVHVLRTGNDSVSKIGIGHDIADQ</sequence>
<keyword evidence="2" id="KW-1185">Reference proteome</keyword>
<evidence type="ECO:0000313" key="1">
    <source>
        <dbReference type="EMBL" id="EYC42365.1"/>
    </source>
</evidence>
<dbReference type="OrthoDB" id="5848222at2759"/>
<proteinExistence type="predicted"/>